<accession>A0A1H6H0G5</accession>
<dbReference type="Pfam" id="PF16266">
    <property type="entry name" value="DUF4919"/>
    <property type="match status" value="1"/>
</dbReference>
<name>A0A1H6H0G5_CHRCI</name>
<reference evidence="1 2" key="1">
    <citation type="submission" date="2016-10" db="EMBL/GenBank/DDBJ databases">
        <authorList>
            <person name="de Groot N.N."/>
        </authorList>
    </citation>
    <scope>NUCLEOTIDE SEQUENCE [LARGE SCALE GENOMIC DNA]</scope>
    <source>
        <strain evidence="1 2">DSM 23031</strain>
    </source>
</reference>
<dbReference type="InterPro" id="IPR032578">
    <property type="entry name" value="DUF4919"/>
</dbReference>
<sequence>MLKNYNNDTQTMNNKAFLSLFFSILLTFLQAQKLEFKAPDYAAIQKNIEDKNSELYYPKLLKRLKENDTLLTSTQYRHLYFGYTFQKEYQPYKIGKKAEEVAKYYRGEGISQKDLSKGIQLFLDVLDENPLDLRAMNYLAYLYHLNKDDATAEKIAGNFHGLLNAILTSGDGLKCETGFHVISVTDEYVLLNRFQMETKSQSLKGKCDYQEFEKDKYKIPGFYFDISRFYGRILD</sequence>
<protein>
    <recommendedName>
        <fullName evidence="3">DUF4919 domain-containing protein</fullName>
    </recommendedName>
</protein>
<evidence type="ECO:0000313" key="2">
    <source>
        <dbReference type="Proteomes" id="UP000198561"/>
    </source>
</evidence>
<evidence type="ECO:0008006" key="3">
    <source>
        <dbReference type="Google" id="ProtNLM"/>
    </source>
</evidence>
<proteinExistence type="predicted"/>
<dbReference type="EMBL" id="FNWQ01000001">
    <property type="protein sequence ID" value="SEH27634.1"/>
    <property type="molecule type" value="Genomic_DNA"/>
</dbReference>
<gene>
    <name evidence="1" type="ORF">SAMN05421593_0404</name>
</gene>
<dbReference type="Proteomes" id="UP000198561">
    <property type="component" value="Unassembled WGS sequence"/>
</dbReference>
<dbReference type="AlphaFoldDB" id="A0A1H6H0G5"/>
<organism evidence="1 2">
    <name type="scientific">Chryseobacterium culicis</name>
    <dbReference type="NCBI Taxonomy" id="680127"/>
    <lineage>
        <taxon>Bacteria</taxon>
        <taxon>Pseudomonadati</taxon>
        <taxon>Bacteroidota</taxon>
        <taxon>Flavobacteriia</taxon>
        <taxon>Flavobacteriales</taxon>
        <taxon>Weeksellaceae</taxon>
        <taxon>Chryseobacterium group</taxon>
        <taxon>Chryseobacterium</taxon>
    </lineage>
</organism>
<dbReference type="STRING" id="680127.SAMN05421593_0404"/>
<evidence type="ECO:0000313" key="1">
    <source>
        <dbReference type="EMBL" id="SEH27634.1"/>
    </source>
</evidence>